<dbReference type="RefSeq" id="WP_182536458.1">
    <property type="nucleotide sequence ID" value="NZ_JACGXA010000001.1"/>
</dbReference>
<keyword evidence="2 10" id="KW-0723">Serine/threonine-protein kinase</keyword>
<sequence length="608" mass="64148">MAGFPKAGDEYGGRYRIVRQLGHGGMGVVYEAVDKVLNRSVALKIVLPSLPDREDYQQRFAREANVLARIRSRNIVGIHEYGEHDDTVFFVTELFPDGDLHSWIARNGPLDRRAALSLVAQVCEALADAHAHGVIHRDVKPGNVLLWSRPEGLIPYLCDFGIAVDGQDEKRASLTRTGTLIGSPAYMAPERHFGHAADERGDIYSIGCLLWAALTGDAPYSGTDFQMMNAHINGQVPQLDTGHPVDDRIDAVLAGALNKDPERRTPSAAQLRAELLAIIKDIDAAVVPLPIPPQQAAGAPVDQDEDRTRATSMPLVDVPAEPIAELAAAPIAAEPAAEPPLDSTVIRDLPAVPPVVPPGPPAQHAATASRGRRWLVPALVAAALVAVGTTAVVAAAGGDDEKAPTSSEPTTSTSPSPSASTPVTPLAAPKPPQVRAAPAYRSVAFVLAAPKAKAGLHPVVQVNTGDGWTDASGKRVTVPTRQGGDRGCLSARTTVADGDQQAASDPVRACGTAAPRVVRLVRTADACSNGTGCHWYNVYAEGFASGTSPKAFIYDSPGHPWCDCTFNPIRIGKDGRGAQVHEWQVAPGAFARNVTLSIDGVTQVVYVP</sequence>
<evidence type="ECO:0000256" key="6">
    <source>
        <dbReference type="ARBA" id="ARBA00022840"/>
    </source>
</evidence>
<evidence type="ECO:0000256" key="7">
    <source>
        <dbReference type="PROSITE-ProRule" id="PRU10141"/>
    </source>
</evidence>
<dbReference type="PANTHER" id="PTHR43289">
    <property type="entry name" value="MITOGEN-ACTIVATED PROTEIN KINASE KINASE KINASE 20-RELATED"/>
    <property type="match status" value="1"/>
</dbReference>
<accession>A0A7W3IX87</accession>
<evidence type="ECO:0000313" key="10">
    <source>
        <dbReference type="EMBL" id="MBA8802179.1"/>
    </source>
</evidence>
<dbReference type="InterPro" id="IPR017441">
    <property type="entry name" value="Protein_kinase_ATP_BS"/>
</dbReference>
<name>A0A7W3IX87_9ACTN</name>
<dbReference type="InterPro" id="IPR000719">
    <property type="entry name" value="Prot_kinase_dom"/>
</dbReference>
<evidence type="ECO:0000256" key="8">
    <source>
        <dbReference type="SAM" id="MobiDB-lite"/>
    </source>
</evidence>
<dbReference type="PANTHER" id="PTHR43289:SF6">
    <property type="entry name" value="SERINE_THREONINE-PROTEIN KINASE NEKL-3"/>
    <property type="match status" value="1"/>
</dbReference>
<keyword evidence="3" id="KW-0808">Transferase</keyword>
<dbReference type="PROSITE" id="PS00108">
    <property type="entry name" value="PROTEIN_KINASE_ST"/>
    <property type="match status" value="1"/>
</dbReference>
<dbReference type="AlphaFoldDB" id="A0A7W3IX87"/>
<gene>
    <name evidence="10" type="ORF">FB382_000470</name>
</gene>
<feature type="region of interest" description="Disordered" evidence="8">
    <location>
        <begin position="398"/>
        <end position="433"/>
    </location>
</feature>
<dbReference type="EMBL" id="JACGXA010000001">
    <property type="protein sequence ID" value="MBA8802179.1"/>
    <property type="molecule type" value="Genomic_DNA"/>
</dbReference>
<dbReference type="GO" id="GO:0004674">
    <property type="term" value="F:protein serine/threonine kinase activity"/>
    <property type="evidence" value="ECO:0007669"/>
    <property type="project" value="UniProtKB-KW"/>
</dbReference>
<feature type="domain" description="Protein kinase" evidence="9">
    <location>
        <begin position="15"/>
        <end position="276"/>
    </location>
</feature>
<evidence type="ECO:0000256" key="3">
    <source>
        <dbReference type="ARBA" id="ARBA00022679"/>
    </source>
</evidence>
<proteinExistence type="predicted"/>
<dbReference type="GO" id="GO:0005524">
    <property type="term" value="F:ATP binding"/>
    <property type="evidence" value="ECO:0007669"/>
    <property type="project" value="UniProtKB-UniRule"/>
</dbReference>
<reference evidence="10 11" key="1">
    <citation type="submission" date="2020-07" db="EMBL/GenBank/DDBJ databases">
        <title>Sequencing the genomes of 1000 actinobacteria strains.</title>
        <authorList>
            <person name="Klenk H.-P."/>
        </authorList>
    </citation>
    <scope>NUCLEOTIDE SEQUENCE [LARGE SCALE GENOMIC DNA]</scope>
    <source>
        <strain evidence="10 11">DSM 21349</strain>
    </source>
</reference>
<evidence type="ECO:0000256" key="4">
    <source>
        <dbReference type="ARBA" id="ARBA00022741"/>
    </source>
</evidence>
<dbReference type="PROSITE" id="PS00107">
    <property type="entry name" value="PROTEIN_KINASE_ATP"/>
    <property type="match status" value="1"/>
</dbReference>
<evidence type="ECO:0000256" key="1">
    <source>
        <dbReference type="ARBA" id="ARBA00012513"/>
    </source>
</evidence>
<dbReference type="SMART" id="SM00220">
    <property type="entry name" value="S_TKc"/>
    <property type="match status" value="1"/>
</dbReference>
<dbReference type="PROSITE" id="PS50011">
    <property type="entry name" value="PROTEIN_KINASE_DOM"/>
    <property type="match status" value="1"/>
</dbReference>
<protein>
    <recommendedName>
        <fullName evidence="1">non-specific serine/threonine protein kinase</fullName>
        <ecNumber evidence="1">2.7.11.1</ecNumber>
    </recommendedName>
</protein>
<comment type="caution">
    <text evidence="10">The sequence shown here is derived from an EMBL/GenBank/DDBJ whole genome shotgun (WGS) entry which is preliminary data.</text>
</comment>
<keyword evidence="4 7" id="KW-0547">Nucleotide-binding</keyword>
<keyword evidence="6 7" id="KW-0067">ATP-binding</keyword>
<dbReference type="Gene3D" id="3.30.200.20">
    <property type="entry name" value="Phosphorylase Kinase, domain 1"/>
    <property type="match status" value="1"/>
</dbReference>
<dbReference type="SUPFAM" id="SSF56112">
    <property type="entry name" value="Protein kinase-like (PK-like)"/>
    <property type="match status" value="1"/>
</dbReference>
<feature type="compositionally biased region" description="Low complexity" evidence="8">
    <location>
        <begin position="404"/>
        <end position="427"/>
    </location>
</feature>
<dbReference type="Pfam" id="PF00069">
    <property type="entry name" value="Pkinase"/>
    <property type="match status" value="1"/>
</dbReference>
<evidence type="ECO:0000313" key="11">
    <source>
        <dbReference type="Proteomes" id="UP000580910"/>
    </source>
</evidence>
<dbReference type="Gene3D" id="1.10.510.10">
    <property type="entry name" value="Transferase(Phosphotransferase) domain 1"/>
    <property type="match status" value="1"/>
</dbReference>
<keyword evidence="11" id="KW-1185">Reference proteome</keyword>
<evidence type="ECO:0000259" key="9">
    <source>
        <dbReference type="PROSITE" id="PS50011"/>
    </source>
</evidence>
<dbReference type="InterPro" id="IPR008271">
    <property type="entry name" value="Ser/Thr_kinase_AS"/>
</dbReference>
<dbReference type="Proteomes" id="UP000580910">
    <property type="component" value="Unassembled WGS sequence"/>
</dbReference>
<dbReference type="EC" id="2.7.11.1" evidence="1"/>
<evidence type="ECO:0000256" key="2">
    <source>
        <dbReference type="ARBA" id="ARBA00022527"/>
    </source>
</evidence>
<organism evidence="10 11">
    <name type="scientific">Nocardioides ginsengisegetis</name>
    <dbReference type="NCBI Taxonomy" id="661491"/>
    <lineage>
        <taxon>Bacteria</taxon>
        <taxon>Bacillati</taxon>
        <taxon>Actinomycetota</taxon>
        <taxon>Actinomycetes</taxon>
        <taxon>Propionibacteriales</taxon>
        <taxon>Nocardioidaceae</taxon>
        <taxon>Nocardioides</taxon>
    </lineage>
</organism>
<evidence type="ECO:0000256" key="5">
    <source>
        <dbReference type="ARBA" id="ARBA00022777"/>
    </source>
</evidence>
<dbReference type="InterPro" id="IPR011009">
    <property type="entry name" value="Kinase-like_dom_sf"/>
</dbReference>
<dbReference type="CDD" id="cd14014">
    <property type="entry name" value="STKc_PknB_like"/>
    <property type="match status" value="1"/>
</dbReference>
<keyword evidence="5 10" id="KW-0418">Kinase</keyword>
<feature type="binding site" evidence="7">
    <location>
        <position position="44"/>
    </location>
    <ligand>
        <name>ATP</name>
        <dbReference type="ChEBI" id="CHEBI:30616"/>
    </ligand>
</feature>